<dbReference type="AlphaFoldDB" id="A0A3A9YJA5"/>
<reference evidence="3 4" key="1">
    <citation type="submission" date="2018-09" db="EMBL/GenBank/DDBJ databases">
        <title>Micromonospora sp. nov. MS1-9, isolated from a root of Musa sp.</title>
        <authorList>
            <person name="Kuncharoen N."/>
            <person name="Kudo T."/>
            <person name="Ohkuma M."/>
            <person name="Yuki M."/>
            <person name="Tanasupawat S."/>
        </authorList>
    </citation>
    <scope>NUCLEOTIDE SEQUENCE [LARGE SCALE GENOMIC DNA]</scope>
    <source>
        <strain evidence="2 4">MS1-9</strain>
        <strain evidence="1 3">NGC1-4</strain>
    </source>
</reference>
<sequence length="66" mass="7286">MLTGRRRAGPPRGQELGRLPWLAPLFLRAFFLRAFFAMVTSFDGRIRFDDLGAGAPTGRPAPGPTR</sequence>
<evidence type="ECO:0000313" key="1">
    <source>
        <dbReference type="EMBL" id="RKN17952.1"/>
    </source>
</evidence>
<proteinExistence type="predicted"/>
<organism evidence="2 4">
    <name type="scientific">Micromonospora musae</name>
    <dbReference type="NCBI Taxonomy" id="1894970"/>
    <lineage>
        <taxon>Bacteria</taxon>
        <taxon>Bacillati</taxon>
        <taxon>Actinomycetota</taxon>
        <taxon>Actinomycetes</taxon>
        <taxon>Micromonosporales</taxon>
        <taxon>Micromonosporaceae</taxon>
        <taxon>Micromonospora</taxon>
    </lineage>
</organism>
<dbReference type="EMBL" id="RAZS01000006">
    <property type="protein sequence ID" value="RKN17952.1"/>
    <property type="molecule type" value="Genomic_DNA"/>
</dbReference>
<accession>A0A3A9YJA5</accession>
<gene>
    <name evidence="2" type="ORF">D7044_11960</name>
    <name evidence="1" type="ORF">D7147_18515</name>
</gene>
<name>A0A3A9YJA5_9ACTN</name>
<dbReference type="Proteomes" id="UP000271548">
    <property type="component" value="Unassembled WGS sequence"/>
</dbReference>
<evidence type="ECO:0000313" key="3">
    <source>
        <dbReference type="Proteomes" id="UP000271548"/>
    </source>
</evidence>
<dbReference type="Proteomes" id="UP000275865">
    <property type="component" value="Unassembled WGS sequence"/>
</dbReference>
<protein>
    <submittedName>
        <fullName evidence="2">Uncharacterized protein</fullName>
    </submittedName>
</protein>
<keyword evidence="3" id="KW-1185">Reference proteome</keyword>
<evidence type="ECO:0000313" key="4">
    <source>
        <dbReference type="Proteomes" id="UP000275865"/>
    </source>
</evidence>
<comment type="caution">
    <text evidence="2">The sequence shown here is derived from an EMBL/GenBank/DDBJ whole genome shotgun (WGS) entry which is preliminary data.</text>
</comment>
<dbReference type="EMBL" id="RAZT01000005">
    <property type="protein sequence ID" value="RKN32937.1"/>
    <property type="molecule type" value="Genomic_DNA"/>
</dbReference>
<evidence type="ECO:0000313" key="2">
    <source>
        <dbReference type="EMBL" id="RKN32937.1"/>
    </source>
</evidence>